<dbReference type="AlphaFoldDB" id="A0A7R7VGS6"/>
<dbReference type="PANTHER" id="PTHR47785">
    <property type="entry name" value="ZN(II)2CYS6 TRANSCRIPTION FACTOR (EUROFUNG)-RELATED-RELATED"/>
    <property type="match status" value="1"/>
</dbReference>
<name>A0A7R7VGS6_ASPCH</name>
<dbReference type="Proteomes" id="UP000637239">
    <property type="component" value="Chromosome 1"/>
</dbReference>
<dbReference type="InterPro" id="IPR053181">
    <property type="entry name" value="EcdB-like_regulator"/>
</dbReference>
<dbReference type="KEGG" id="ache:ACHE_10945S"/>
<dbReference type="CDD" id="cd12148">
    <property type="entry name" value="fungal_TF_MHR"/>
    <property type="match status" value="1"/>
</dbReference>
<evidence type="ECO:0000313" key="3">
    <source>
        <dbReference type="Proteomes" id="UP000637239"/>
    </source>
</evidence>
<reference evidence="2" key="2">
    <citation type="submission" date="2021-02" db="EMBL/GenBank/DDBJ databases">
        <title>Aspergillus chevalieri M1 genome sequence.</title>
        <authorList>
            <person name="Kadooka C."/>
            <person name="Mori K."/>
            <person name="Futagami T."/>
        </authorList>
    </citation>
    <scope>NUCLEOTIDE SEQUENCE</scope>
    <source>
        <strain evidence="2">M1</strain>
    </source>
</reference>
<dbReference type="PANTHER" id="PTHR47785:SF4">
    <property type="entry name" value="ZN(II)2CYS6 TRANSCRIPTION FACTOR (EUROFUNG)"/>
    <property type="match status" value="1"/>
</dbReference>
<evidence type="ECO:0000256" key="1">
    <source>
        <dbReference type="SAM" id="MobiDB-lite"/>
    </source>
</evidence>
<accession>A0A7R7VGS6</accession>
<feature type="region of interest" description="Disordered" evidence="1">
    <location>
        <begin position="259"/>
        <end position="278"/>
    </location>
</feature>
<dbReference type="GeneID" id="66977902"/>
<feature type="compositionally biased region" description="Basic residues" evidence="1">
    <location>
        <begin position="265"/>
        <end position="278"/>
    </location>
</feature>
<dbReference type="EMBL" id="AP024416">
    <property type="protein sequence ID" value="BCR83543.1"/>
    <property type="molecule type" value="Genomic_DNA"/>
</dbReference>
<dbReference type="RefSeq" id="XP_043132065.1">
    <property type="nucleotide sequence ID" value="XM_043284908.1"/>
</dbReference>
<gene>
    <name evidence="2" type="ORF">ACHE_10945S</name>
</gene>
<organism evidence="2 3">
    <name type="scientific">Aspergillus chevalieri</name>
    <name type="common">Eurotium chevalieri</name>
    <dbReference type="NCBI Taxonomy" id="182096"/>
    <lineage>
        <taxon>Eukaryota</taxon>
        <taxon>Fungi</taxon>
        <taxon>Dikarya</taxon>
        <taxon>Ascomycota</taxon>
        <taxon>Pezizomycotina</taxon>
        <taxon>Eurotiomycetes</taxon>
        <taxon>Eurotiomycetidae</taxon>
        <taxon>Eurotiales</taxon>
        <taxon>Aspergillaceae</taxon>
        <taxon>Aspergillus</taxon>
        <taxon>Aspergillus subgen. Aspergillus</taxon>
    </lineage>
</organism>
<protein>
    <submittedName>
        <fullName evidence="2">Uncharacterized protein</fullName>
    </submittedName>
</protein>
<reference evidence="2" key="1">
    <citation type="submission" date="2021-01" db="EMBL/GenBank/DDBJ databases">
        <authorList>
            <consortium name="Aspergillus chevalieri M1 genome sequencing consortium"/>
            <person name="Kazuki M."/>
            <person name="Futagami T."/>
        </authorList>
    </citation>
    <scope>NUCLEOTIDE SEQUENCE</scope>
    <source>
        <strain evidence="2">M1</strain>
    </source>
</reference>
<evidence type="ECO:0000313" key="2">
    <source>
        <dbReference type="EMBL" id="BCR83543.1"/>
    </source>
</evidence>
<proteinExistence type="predicted"/>
<feature type="region of interest" description="Disordered" evidence="1">
    <location>
        <begin position="176"/>
        <end position="195"/>
    </location>
</feature>
<sequence length="721" mass="80481">MREVEVSIGNWIDRLWSLQVEQGSQLRDILTSMTKEVSLMLPQNPIQPASQDQVISPMKKPDTPVNQEIREESTFYVDQDINAASGVEGGLKNDDRELSMDHITVVHKLLTWPSIKALLLRLMKYRDNAEPEVDCGLVRGYGRGEGNDTNEGSQQGQKPCMENMYTLSWDEGLLPTGSPSGATWKAPGKTTPINPSTSVITTEHGIEESGTFTTDPDTVRRLQCNYMKHVHKLHPFLDQKDLEKKIDIFIGIYCPARTTDSHNSSRGHQKGTKRKRSKRIELSVDNAVILLVLALGSINEYHDCAVPCPMPRCCCKERNTGIIRGSKYYGYAAQILGSLQGANCLPHVQAALLAGLYVGQLAHPFQSHGWINQAARACQVLVRPGRYYEMNDGLMKDLCGLAYWTCLQLESDILTEFDLPASGISRLEGMIAVPKGLTLNLSNETDISSQKMMFVYSARIYLQKILNKASTYLCKVGKQPCSLFKVQRILSINLQQWRNSLPDMMQWEDSGPSSRDIDIVQMRVKYYRARYIIHRPLLYHALHIASQPESVGTFTAASGMSVSHSQQVSSSMIHSQQVTSIARLHEGSGPVQSSTTTPVGKWTSLTFRDLSPALQQTCKICIDSAILSMKTLDGIESRPVESNIFGTAHAQFGNMLVLSATYVSSLSELVDSNVLKQLLKRTIHFLRQRQHILPSLRADAKILMKVYEEIFSEAPVSISFV</sequence>
<keyword evidence="3" id="KW-1185">Reference proteome</keyword>